<evidence type="ECO:0000256" key="3">
    <source>
        <dbReference type="ARBA" id="ARBA00023125"/>
    </source>
</evidence>
<proteinExistence type="inferred from homology"/>
<dbReference type="Proteomes" id="UP000199677">
    <property type="component" value="Unassembled WGS sequence"/>
</dbReference>
<dbReference type="InterPro" id="IPR005119">
    <property type="entry name" value="LysR_subst-bd"/>
</dbReference>
<feature type="domain" description="HTH lysR-type" evidence="5">
    <location>
        <begin position="5"/>
        <end position="62"/>
    </location>
</feature>
<dbReference type="EMBL" id="FNII01000007">
    <property type="protein sequence ID" value="SDN67646.1"/>
    <property type="molecule type" value="Genomic_DNA"/>
</dbReference>
<dbReference type="SUPFAM" id="SSF53850">
    <property type="entry name" value="Periplasmic binding protein-like II"/>
    <property type="match status" value="1"/>
</dbReference>
<dbReference type="Gene3D" id="3.40.190.10">
    <property type="entry name" value="Periplasmic binding protein-like II"/>
    <property type="match status" value="1"/>
</dbReference>
<comment type="similarity">
    <text evidence="1">Belongs to the LysR transcriptional regulatory family.</text>
</comment>
<evidence type="ECO:0000313" key="7">
    <source>
        <dbReference type="Proteomes" id="UP000199677"/>
    </source>
</evidence>
<evidence type="ECO:0000259" key="5">
    <source>
        <dbReference type="PROSITE" id="PS50931"/>
    </source>
</evidence>
<accession>A0A1H0DCE3</accession>
<keyword evidence="7" id="KW-1185">Reference proteome</keyword>
<dbReference type="PANTHER" id="PTHR30126:SF39">
    <property type="entry name" value="HTH-TYPE TRANSCRIPTIONAL REGULATOR CYSL"/>
    <property type="match status" value="1"/>
</dbReference>
<dbReference type="Pfam" id="PF00126">
    <property type="entry name" value="HTH_1"/>
    <property type="match status" value="1"/>
</dbReference>
<dbReference type="InterPro" id="IPR036388">
    <property type="entry name" value="WH-like_DNA-bd_sf"/>
</dbReference>
<evidence type="ECO:0000313" key="6">
    <source>
        <dbReference type="EMBL" id="SDN67646.1"/>
    </source>
</evidence>
<dbReference type="Gene3D" id="1.10.10.10">
    <property type="entry name" value="Winged helix-like DNA-binding domain superfamily/Winged helix DNA-binding domain"/>
    <property type="match status" value="1"/>
</dbReference>
<keyword evidence="2" id="KW-0805">Transcription regulation</keyword>
<dbReference type="STRING" id="416873.SAMN04487951_10757"/>
<dbReference type="PRINTS" id="PR00039">
    <property type="entry name" value="HTHLYSR"/>
</dbReference>
<reference evidence="7" key="1">
    <citation type="submission" date="2016-10" db="EMBL/GenBank/DDBJ databases">
        <authorList>
            <person name="Varghese N."/>
            <person name="Submissions S."/>
        </authorList>
    </citation>
    <scope>NUCLEOTIDE SEQUENCE [LARGE SCALE GENOMIC DNA]</scope>
    <source>
        <strain evidence="7">CGMCC 1.6494</strain>
    </source>
</reference>
<name>A0A1H0DCE3_9GAMM</name>
<evidence type="ECO:0000256" key="2">
    <source>
        <dbReference type="ARBA" id="ARBA00023015"/>
    </source>
</evidence>
<evidence type="ECO:0000256" key="1">
    <source>
        <dbReference type="ARBA" id="ARBA00009437"/>
    </source>
</evidence>
<dbReference type="GO" id="GO:0003700">
    <property type="term" value="F:DNA-binding transcription factor activity"/>
    <property type="evidence" value="ECO:0007669"/>
    <property type="project" value="InterPro"/>
</dbReference>
<dbReference type="SUPFAM" id="SSF46785">
    <property type="entry name" value="Winged helix' DNA-binding domain"/>
    <property type="match status" value="1"/>
</dbReference>
<dbReference type="InterPro" id="IPR000847">
    <property type="entry name" value="LysR_HTH_N"/>
</dbReference>
<dbReference type="Pfam" id="PF03466">
    <property type="entry name" value="LysR_substrate"/>
    <property type="match status" value="1"/>
</dbReference>
<dbReference type="AlphaFoldDB" id="A0A1H0DCE3"/>
<sequence>MIENLKWDDFKVVLAIAEEKVLKNAASKLHVSQPTIYRRLAEIESRCGVKLFHRENNAYVPTLAGLELVRSAKEIEKQVLYAQRKLYSAKETLTGNLTVTTTDTLMYGLLGDIIHDFNCKYTELNISVIVSNKLMSLEARDADIAFRPVVNPNETLIGKKILPIDQAVYVSQKSKHTDWLESDISWISPNTEMHYPLLSEWFSKNNLLKGRLLKSNSILMDYFMVANYDYAAVLPTYLDKEGAGIKRISPIIPELSTTMWGLMHTDLRTSQTVTEFLNYVRACCKDRAE</sequence>
<dbReference type="OrthoDB" id="570111at2"/>
<dbReference type="PANTHER" id="PTHR30126">
    <property type="entry name" value="HTH-TYPE TRANSCRIPTIONAL REGULATOR"/>
    <property type="match status" value="1"/>
</dbReference>
<gene>
    <name evidence="6" type="ORF">SAMN04487951_10757</name>
</gene>
<dbReference type="InterPro" id="IPR036390">
    <property type="entry name" value="WH_DNA-bd_sf"/>
</dbReference>
<evidence type="ECO:0000256" key="4">
    <source>
        <dbReference type="ARBA" id="ARBA00023163"/>
    </source>
</evidence>
<keyword evidence="3 6" id="KW-0238">DNA-binding</keyword>
<dbReference type="GO" id="GO:0000976">
    <property type="term" value="F:transcription cis-regulatory region binding"/>
    <property type="evidence" value="ECO:0007669"/>
    <property type="project" value="TreeGrafter"/>
</dbReference>
<dbReference type="RefSeq" id="WP_089705615.1">
    <property type="nucleotide sequence ID" value="NZ_FNII01000007.1"/>
</dbReference>
<organism evidence="6 7">
    <name type="scientific">Vreelandella arcis</name>
    <dbReference type="NCBI Taxonomy" id="416873"/>
    <lineage>
        <taxon>Bacteria</taxon>
        <taxon>Pseudomonadati</taxon>
        <taxon>Pseudomonadota</taxon>
        <taxon>Gammaproteobacteria</taxon>
        <taxon>Oceanospirillales</taxon>
        <taxon>Halomonadaceae</taxon>
        <taxon>Vreelandella</taxon>
    </lineage>
</organism>
<dbReference type="PROSITE" id="PS50931">
    <property type="entry name" value="HTH_LYSR"/>
    <property type="match status" value="1"/>
</dbReference>
<protein>
    <submittedName>
        <fullName evidence="6">DNA-binding transcriptional regulator, LysR family</fullName>
    </submittedName>
</protein>
<keyword evidence="4" id="KW-0804">Transcription</keyword>